<name>A0ACB8RIX7_9AGAM</name>
<dbReference type="Proteomes" id="UP000814033">
    <property type="component" value="Unassembled WGS sequence"/>
</dbReference>
<protein>
    <submittedName>
        <fullName evidence="1">Uncharacterized protein</fullName>
    </submittedName>
</protein>
<evidence type="ECO:0000313" key="1">
    <source>
        <dbReference type="EMBL" id="KAI0043885.1"/>
    </source>
</evidence>
<gene>
    <name evidence="1" type="ORF">FA95DRAFT_335873</name>
</gene>
<proteinExistence type="predicted"/>
<organism evidence="1 2">
    <name type="scientific">Auriscalpium vulgare</name>
    <dbReference type="NCBI Taxonomy" id="40419"/>
    <lineage>
        <taxon>Eukaryota</taxon>
        <taxon>Fungi</taxon>
        <taxon>Dikarya</taxon>
        <taxon>Basidiomycota</taxon>
        <taxon>Agaricomycotina</taxon>
        <taxon>Agaricomycetes</taxon>
        <taxon>Russulales</taxon>
        <taxon>Auriscalpiaceae</taxon>
        <taxon>Auriscalpium</taxon>
    </lineage>
</organism>
<comment type="caution">
    <text evidence="1">The sequence shown here is derived from an EMBL/GenBank/DDBJ whole genome shotgun (WGS) entry which is preliminary data.</text>
</comment>
<accession>A0ACB8RIX7</accession>
<sequence>MGGRQRNVAKRTSLDKNTGDVYSRTMPLFDAPMEATYRQYRFVKPFSGISTLRVPERAPVSLCRWRYQGVAQLFIDGFSRSLVRAPHRPGYHLKTMTLFARPAQDQCSSALFVEIGGDGGCICSGRTVYGKQSGFHIDGARLALGWKHRW</sequence>
<reference evidence="1" key="1">
    <citation type="submission" date="2021-02" db="EMBL/GenBank/DDBJ databases">
        <authorList>
            <consortium name="DOE Joint Genome Institute"/>
            <person name="Ahrendt S."/>
            <person name="Looney B.P."/>
            <person name="Miyauchi S."/>
            <person name="Morin E."/>
            <person name="Drula E."/>
            <person name="Courty P.E."/>
            <person name="Chicoki N."/>
            <person name="Fauchery L."/>
            <person name="Kohler A."/>
            <person name="Kuo A."/>
            <person name="Labutti K."/>
            <person name="Pangilinan J."/>
            <person name="Lipzen A."/>
            <person name="Riley R."/>
            <person name="Andreopoulos W."/>
            <person name="He G."/>
            <person name="Johnson J."/>
            <person name="Barry K.W."/>
            <person name="Grigoriev I.V."/>
            <person name="Nagy L."/>
            <person name="Hibbett D."/>
            <person name="Henrissat B."/>
            <person name="Matheny P.B."/>
            <person name="Labbe J."/>
            <person name="Martin F."/>
        </authorList>
    </citation>
    <scope>NUCLEOTIDE SEQUENCE</scope>
    <source>
        <strain evidence="1">FP105234-sp</strain>
    </source>
</reference>
<dbReference type="EMBL" id="MU276001">
    <property type="protein sequence ID" value="KAI0043885.1"/>
    <property type="molecule type" value="Genomic_DNA"/>
</dbReference>
<keyword evidence="2" id="KW-1185">Reference proteome</keyword>
<reference evidence="1" key="2">
    <citation type="journal article" date="2022" name="New Phytol.">
        <title>Evolutionary transition to the ectomycorrhizal habit in the genomes of a hyperdiverse lineage of mushroom-forming fungi.</title>
        <authorList>
            <person name="Looney B."/>
            <person name="Miyauchi S."/>
            <person name="Morin E."/>
            <person name="Drula E."/>
            <person name="Courty P.E."/>
            <person name="Kohler A."/>
            <person name="Kuo A."/>
            <person name="LaButti K."/>
            <person name="Pangilinan J."/>
            <person name="Lipzen A."/>
            <person name="Riley R."/>
            <person name="Andreopoulos W."/>
            <person name="He G."/>
            <person name="Johnson J."/>
            <person name="Nolan M."/>
            <person name="Tritt A."/>
            <person name="Barry K.W."/>
            <person name="Grigoriev I.V."/>
            <person name="Nagy L.G."/>
            <person name="Hibbett D."/>
            <person name="Henrissat B."/>
            <person name="Matheny P.B."/>
            <person name="Labbe J."/>
            <person name="Martin F.M."/>
        </authorList>
    </citation>
    <scope>NUCLEOTIDE SEQUENCE</scope>
    <source>
        <strain evidence="1">FP105234-sp</strain>
    </source>
</reference>
<evidence type="ECO:0000313" key="2">
    <source>
        <dbReference type="Proteomes" id="UP000814033"/>
    </source>
</evidence>